<keyword evidence="2" id="KW-1185">Reference proteome</keyword>
<dbReference type="Proteomes" id="UP000789342">
    <property type="component" value="Unassembled WGS sequence"/>
</dbReference>
<accession>A0A9N9DP71</accession>
<evidence type="ECO:0000313" key="1">
    <source>
        <dbReference type="EMBL" id="CAG8643595.1"/>
    </source>
</evidence>
<gene>
    <name evidence="1" type="ORF">AMORRO_LOCUS9633</name>
</gene>
<dbReference type="AlphaFoldDB" id="A0A9N9DP71"/>
<feature type="non-terminal residue" evidence="1">
    <location>
        <position position="219"/>
    </location>
</feature>
<reference evidence="1" key="1">
    <citation type="submission" date="2021-06" db="EMBL/GenBank/DDBJ databases">
        <authorList>
            <person name="Kallberg Y."/>
            <person name="Tangrot J."/>
            <person name="Rosling A."/>
        </authorList>
    </citation>
    <scope>NUCLEOTIDE SEQUENCE</scope>
    <source>
        <strain evidence="1">CL551</strain>
    </source>
</reference>
<sequence length="219" mass="24271">MMNSTEDIATHSEQLKLDPISTSDNIPQVTIETISSLPNSELSRNNVILLTDTNNKLSNNVDANNKLSEDLPKERKVLSLIADPSSYYEMGHWGAFGRDGKLGFGGIITPRRTMSLTYKKQNSSHIDSGPAVFTSELTRGLAKENHLNADDTFQESRVHQPLDEISHKPTTLSPPSPLQLIYTKDVSDTSGVRRFFHHNRAHSYTPNASGASFPLEIPK</sequence>
<proteinExistence type="predicted"/>
<dbReference type="EMBL" id="CAJVPV010009626">
    <property type="protein sequence ID" value="CAG8643595.1"/>
    <property type="molecule type" value="Genomic_DNA"/>
</dbReference>
<evidence type="ECO:0000313" key="2">
    <source>
        <dbReference type="Proteomes" id="UP000789342"/>
    </source>
</evidence>
<organism evidence="1 2">
    <name type="scientific">Acaulospora morrowiae</name>
    <dbReference type="NCBI Taxonomy" id="94023"/>
    <lineage>
        <taxon>Eukaryota</taxon>
        <taxon>Fungi</taxon>
        <taxon>Fungi incertae sedis</taxon>
        <taxon>Mucoromycota</taxon>
        <taxon>Glomeromycotina</taxon>
        <taxon>Glomeromycetes</taxon>
        <taxon>Diversisporales</taxon>
        <taxon>Acaulosporaceae</taxon>
        <taxon>Acaulospora</taxon>
    </lineage>
</organism>
<protein>
    <submittedName>
        <fullName evidence="1">11845_t:CDS:1</fullName>
    </submittedName>
</protein>
<name>A0A9N9DP71_9GLOM</name>
<comment type="caution">
    <text evidence="1">The sequence shown here is derived from an EMBL/GenBank/DDBJ whole genome shotgun (WGS) entry which is preliminary data.</text>
</comment>